<dbReference type="Gene3D" id="2.60.300.12">
    <property type="entry name" value="HesB-like domain"/>
    <property type="match status" value="1"/>
</dbReference>
<organism evidence="4 5">
    <name type="scientific">Tigriopus californicus</name>
    <name type="common">Marine copepod</name>
    <dbReference type="NCBI Taxonomy" id="6832"/>
    <lineage>
        <taxon>Eukaryota</taxon>
        <taxon>Metazoa</taxon>
        <taxon>Ecdysozoa</taxon>
        <taxon>Arthropoda</taxon>
        <taxon>Crustacea</taxon>
        <taxon>Multicrustacea</taxon>
        <taxon>Hexanauplia</taxon>
        <taxon>Copepoda</taxon>
        <taxon>Harpacticoida</taxon>
        <taxon>Harpacticidae</taxon>
        <taxon>Tigriopus</taxon>
    </lineage>
</organism>
<keyword evidence="5" id="KW-1185">Reference proteome</keyword>
<evidence type="ECO:0000259" key="3">
    <source>
        <dbReference type="Pfam" id="PF01521"/>
    </source>
</evidence>
<proteinExistence type="inferred from homology"/>
<comment type="similarity">
    <text evidence="1">Belongs to the HesB/IscA family.</text>
</comment>
<evidence type="ECO:0000256" key="1">
    <source>
        <dbReference type="ARBA" id="ARBA00006718"/>
    </source>
</evidence>
<evidence type="ECO:0000313" key="5">
    <source>
        <dbReference type="Proteomes" id="UP000318571"/>
    </source>
</evidence>
<dbReference type="GO" id="GO:0051537">
    <property type="term" value="F:2 iron, 2 sulfur cluster binding"/>
    <property type="evidence" value="ECO:0007669"/>
    <property type="project" value="TreeGrafter"/>
</dbReference>
<dbReference type="InterPro" id="IPR017870">
    <property type="entry name" value="FeS_cluster_insertion_CS"/>
</dbReference>
<reference evidence="4 5" key="1">
    <citation type="journal article" date="2018" name="Nat. Ecol. Evol.">
        <title>Genomic signatures of mitonuclear coevolution across populations of Tigriopus californicus.</title>
        <authorList>
            <person name="Barreto F.S."/>
            <person name="Watson E.T."/>
            <person name="Lima T.G."/>
            <person name="Willett C.S."/>
            <person name="Edmands S."/>
            <person name="Li W."/>
            <person name="Burton R.S."/>
        </authorList>
    </citation>
    <scope>NUCLEOTIDE SEQUENCE [LARGE SCALE GENOMIC DNA]</scope>
    <source>
        <strain evidence="4 5">San Diego</strain>
    </source>
</reference>
<dbReference type="PANTHER" id="PTHR10072">
    <property type="entry name" value="IRON-SULFUR CLUSTER ASSEMBLY PROTEIN"/>
    <property type="match status" value="1"/>
</dbReference>
<dbReference type="Pfam" id="PF01521">
    <property type="entry name" value="Fe-S_biosyn"/>
    <property type="match status" value="1"/>
</dbReference>
<dbReference type="OMA" id="LYIYGMQ"/>
<dbReference type="InterPro" id="IPR000361">
    <property type="entry name" value="ATAP_core_dom"/>
</dbReference>
<dbReference type="OrthoDB" id="333486at2759"/>
<dbReference type="PROSITE" id="PS01152">
    <property type="entry name" value="HESB"/>
    <property type="match status" value="1"/>
</dbReference>
<dbReference type="PANTHER" id="PTHR10072:SF41">
    <property type="entry name" value="IRON-SULFUR CLUSTER ASSEMBLY 1 HOMOLOG, MITOCHONDRIAL"/>
    <property type="match status" value="1"/>
</dbReference>
<name>A0A553PBX9_TIGCA</name>
<dbReference type="FunFam" id="2.60.300.12:FF:000001">
    <property type="entry name" value="Iron-binding protein IscA"/>
    <property type="match status" value="1"/>
</dbReference>
<evidence type="ECO:0000256" key="2">
    <source>
        <dbReference type="ARBA" id="ARBA00039743"/>
    </source>
</evidence>
<dbReference type="SUPFAM" id="SSF89360">
    <property type="entry name" value="HesB-like domain"/>
    <property type="match status" value="1"/>
</dbReference>
<feature type="domain" description="Core" evidence="3">
    <location>
        <begin position="30"/>
        <end position="130"/>
    </location>
</feature>
<dbReference type="EMBL" id="VCGU01000005">
    <property type="protein sequence ID" value="TRY75186.1"/>
    <property type="molecule type" value="Genomic_DNA"/>
</dbReference>
<gene>
    <name evidence="4" type="ORF">TCAL_01595</name>
</gene>
<dbReference type="InterPro" id="IPR050322">
    <property type="entry name" value="Fe-S_cluster_asmbl/transfer"/>
</dbReference>
<dbReference type="InterPro" id="IPR035903">
    <property type="entry name" value="HesB-like_dom_sf"/>
</dbReference>
<comment type="caution">
    <text evidence="4">The sequence shown here is derived from an EMBL/GenBank/DDBJ whole genome shotgun (WGS) entry which is preliminary data.</text>
</comment>
<protein>
    <recommendedName>
        <fullName evidence="2">Iron-sulfur cluster assembly 1 homolog, mitochondrial</fullName>
    </recommendedName>
</protein>
<dbReference type="NCBIfam" id="TIGR00049">
    <property type="entry name" value="iron-sulfur cluster assembly accessory protein"/>
    <property type="match status" value="1"/>
</dbReference>
<dbReference type="STRING" id="6832.A0A553PBX9"/>
<evidence type="ECO:0000313" key="4">
    <source>
        <dbReference type="EMBL" id="TRY75186.1"/>
    </source>
</evidence>
<sequence length="134" mass="14682">MFLSPCLRSAATASVRAVKRRKMLPTKAALTLTPNAIERVKVIVSEKPNAIGLKIGVRQRGCNGMSYVLDYAMEKAKFDEEVAQDGVKIFIDKKAQLTLLGTEMDYQETKLASEFVFNNPNITGTCGCGESFSV</sequence>
<dbReference type="InterPro" id="IPR016092">
    <property type="entry name" value="ATAP"/>
</dbReference>
<dbReference type="GO" id="GO:0005739">
    <property type="term" value="C:mitochondrion"/>
    <property type="evidence" value="ECO:0007669"/>
    <property type="project" value="TreeGrafter"/>
</dbReference>
<dbReference type="AlphaFoldDB" id="A0A553PBX9"/>
<accession>A0A553PBX9</accession>
<dbReference type="Proteomes" id="UP000318571">
    <property type="component" value="Chromosome 2"/>
</dbReference>
<dbReference type="GO" id="GO:0016226">
    <property type="term" value="P:iron-sulfur cluster assembly"/>
    <property type="evidence" value="ECO:0007669"/>
    <property type="project" value="InterPro"/>
</dbReference>